<comment type="caution">
    <text evidence="7">The sequence shown here is derived from an EMBL/GenBank/DDBJ whole genome shotgun (WGS) entry which is preliminary data.</text>
</comment>
<feature type="transmembrane region" description="Helical" evidence="6">
    <location>
        <begin position="70"/>
        <end position="90"/>
    </location>
</feature>
<feature type="transmembrane region" description="Helical" evidence="6">
    <location>
        <begin position="271"/>
        <end position="291"/>
    </location>
</feature>
<evidence type="ECO:0000313" key="7">
    <source>
        <dbReference type="EMBL" id="RJF95945.1"/>
    </source>
</evidence>
<evidence type="ECO:0000256" key="1">
    <source>
        <dbReference type="ARBA" id="ARBA00004651"/>
    </source>
</evidence>
<protein>
    <submittedName>
        <fullName evidence="7">Cytochrome c oxidase assembly protein</fullName>
    </submittedName>
</protein>
<proteinExistence type="predicted"/>
<keyword evidence="4 6" id="KW-1133">Transmembrane helix</keyword>
<feature type="transmembrane region" description="Helical" evidence="6">
    <location>
        <begin position="125"/>
        <end position="142"/>
    </location>
</feature>
<feature type="transmembrane region" description="Helical" evidence="6">
    <location>
        <begin position="96"/>
        <end position="113"/>
    </location>
</feature>
<evidence type="ECO:0000256" key="2">
    <source>
        <dbReference type="ARBA" id="ARBA00022475"/>
    </source>
</evidence>
<keyword evidence="8" id="KW-1185">Reference proteome</keyword>
<dbReference type="EMBL" id="QYUO01000002">
    <property type="protein sequence ID" value="RJF95945.1"/>
    <property type="molecule type" value="Genomic_DNA"/>
</dbReference>
<reference evidence="8" key="1">
    <citation type="submission" date="2018-09" db="EMBL/GenBank/DDBJ databases">
        <authorList>
            <person name="Zhu H."/>
        </authorList>
    </citation>
    <scope>NUCLEOTIDE SEQUENCE [LARGE SCALE GENOMIC DNA]</scope>
    <source>
        <strain evidence="8">K1R23-30</strain>
    </source>
</reference>
<comment type="subcellular location">
    <subcellularLocation>
        <location evidence="1">Cell membrane</location>
        <topology evidence="1">Multi-pass membrane protein</topology>
    </subcellularLocation>
</comment>
<evidence type="ECO:0000256" key="6">
    <source>
        <dbReference type="SAM" id="Phobius"/>
    </source>
</evidence>
<keyword evidence="3 6" id="KW-0812">Transmembrane</keyword>
<feature type="transmembrane region" description="Helical" evidence="6">
    <location>
        <begin position="42"/>
        <end position="63"/>
    </location>
</feature>
<evidence type="ECO:0000313" key="8">
    <source>
        <dbReference type="Proteomes" id="UP000265955"/>
    </source>
</evidence>
<organism evidence="7 8">
    <name type="scientific">Noviherbaspirillum saxi</name>
    <dbReference type="NCBI Taxonomy" id="2320863"/>
    <lineage>
        <taxon>Bacteria</taxon>
        <taxon>Pseudomonadati</taxon>
        <taxon>Pseudomonadota</taxon>
        <taxon>Betaproteobacteria</taxon>
        <taxon>Burkholderiales</taxon>
        <taxon>Oxalobacteraceae</taxon>
        <taxon>Noviherbaspirillum</taxon>
    </lineage>
</organism>
<dbReference type="AlphaFoldDB" id="A0A3A3FNA4"/>
<dbReference type="GO" id="GO:0005886">
    <property type="term" value="C:plasma membrane"/>
    <property type="evidence" value="ECO:0007669"/>
    <property type="project" value="UniProtKB-SubCell"/>
</dbReference>
<accession>A0A3A3FNA4</accession>
<name>A0A3A3FNA4_9BURK</name>
<evidence type="ECO:0000256" key="4">
    <source>
        <dbReference type="ARBA" id="ARBA00022989"/>
    </source>
</evidence>
<sequence length="352" mass="37839">MRASLPFPHAFLFTAAAMLMPEAAAHTASTSADTLAFAAWRVEAWIAASAALSCWICAAHVALRAAPLAAMALKLLAAVTVLALCLVWRIDAYIAVGLFLASWLYALGVFRLWREARSGAGISYQRAACYFSGLAVLIIALLSPVDVVADDLFSMHMVQHELLMLAAAPLLVAGKPLAAFIWAFPPAMRGAIAVTLQAGPVGRIWRVLHQPLFAWSQHVLVLWSWHSPSLFQAGVESAAMHTAQHVSFLLSSLLFWSSLSGSASQLHRGGAVLYVLTTAIHTGMLGALLTFSPRSWYPVYAGRSTEWGLTLLEDQQLGGLIMWVPAGFAFVIAGLAYAVQLIAPHRPVRAES</sequence>
<dbReference type="Pfam" id="PF09678">
    <property type="entry name" value="Caa3_CtaG"/>
    <property type="match status" value="1"/>
</dbReference>
<feature type="transmembrane region" description="Helical" evidence="6">
    <location>
        <begin position="162"/>
        <end position="184"/>
    </location>
</feature>
<dbReference type="InterPro" id="IPR019108">
    <property type="entry name" value="Caa3_assmbl_CtaG-rel"/>
</dbReference>
<feature type="transmembrane region" description="Helical" evidence="6">
    <location>
        <begin position="320"/>
        <end position="339"/>
    </location>
</feature>
<keyword evidence="5 6" id="KW-0472">Membrane</keyword>
<evidence type="ECO:0000256" key="5">
    <source>
        <dbReference type="ARBA" id="ARBA00023136"/>
    </source>
</evidence>
<dbReference type="RefSeq" id="WP_119771092.1">
    <property type="nucleotide sequence ID" value="NZ_QYUO01000002.1"/>
</dbReference>
<keyword evidence="2" id="KW-1003">Cell membrane</keyword>
<dbReference type="Proteomes" id="UP000265955">
    <property type="component" value="Unassembled WGS sequence"/>
</dbReference>
<evidence type="ECO:0000256" key="3">
    <source>
        <dbReference type="ARBA" id="ARBA00022692"/>
    </source>
</evidence>
<dbReference type="OrthoDB" id="9808789at2"/>
<gene>
    <name evidence="7" type="ORF">D3871_21565</name>
</gene>